<evidence type="ECO:0000313" key="4">
    <source>
        <dbReference type="Proteomes" id="UP001595648"/>
    </source>
</evidence>
<evidence type="ECO:0000259" key="2">
    <source>
        <dbReference type="Pfam" id="PF01266"/>
    </source>
</evidence>
<organism evidence="3 4">
    <name type="scientific">Mesorhizobium cantuariense</name>
    <dbReference type="NCBI Taxonomy" id="1300275"/>
    <lineage>
        <taxon>Bacteria</taxon>
        <taxon>Pseudomonadati</taxon>
        <taxon>Pseudomonadota</taxon>
        <taxon>Alphaproteobacteria</taxon>
        <taxon>Hyphomicrobiales</taxon>
        <taxon>Phyllobacteriaceae</taxon>
        <taxon>Mesorhizobium</taxon>
    </lineage>
</organism>
<proteinExistence type="predicted"/>
<dbReference type="EC" id="1.-.-.-" evidence="3"/>
<protein>
    <submittedName>
        <fullName evidence="3">NAD(P)/FAD-dependent oxidoreductase</fullName>
        <ecNumber evidence="3">1.-.-.-</ecNumber>
    </submittedName>
</protein>
<dbReference type="Gene3D" id="3.50.50.60">
    <property type="entry name" value="FAD/NAD(P)-binding domain"/>
    <property type="match status" value="1"/>
</dbReference>
<dbReference type="PANTHER" id="PTHR13847">
    <property type="entry name" value="SARCOSINE DEHYDROGENASE-RELATED"/>
    <property type="match status" value="1"/>
</dbReference>
<reference evidence="4" key="1">
    <citation type="journal article" date="2019" name="Int. J. Syst. Evol. Microbiol.">
        <title>The Global Catalogue of Microorganisms (GCM) 10K type strain sequencing project: providing services to taxonomists for standard genome sequencing and annotation.</title>
        <authorList>
            <consortium name="The Broad Institute Genomics Platform"/>
            <consortium name="The Broad Institute Genome Sequencing Center for Infectious Disease"/>
            <person name="Wu L."/>
            <person name="Ma J."/>
        </authorList>
    </citation>
    <scope>NUCLEOTIDE SEQUENCE [LARGE SCALE GENOMIC DNA]</scope>
    <source>
        <strain evidence="4">ICMP 19515</strain>
    </source>
</reference>
<sequence length="380" mass="40119">MQAKGQAVMDYDYLVIGAGISGSAAAYELAAVGTVALIEAESAPGYHSTGRSAALFTPNYGVATVRRINKTSQAFFLNPPAEFCDRPLLTQRGMLTVAAHGEEDLLAPILDLSTEGYEIRKLDAAGTLSLAPLLRLERIAASAFESGVMDIDVASLHQGFLRGIRRRGGLVLCGKRITKLDRRDGFWKASAGDFSMKGRIVVNAAGAWAGEIGGMADAKPIGLVAKRRTAIIVDGPPGLDIAKMPAVDYVAADAYIKPDAGRIMASPGDQTPIEPQDVQPDEWDVAVLVDWLQRETLATVSHIAKRWAGLRSFVADQAPVLGYDAAAPDFFWLAGQGGYGIMMAPALGRAAADLIGSGCLPADLLANGLSERDLSPARLA</sequence>
<dbReference type="Pfam" id="PF01266">
    <property type="entry name" value="DAO"/>
    <property type="match status" value="1"/>
</dbReference>
<evidence type="ECO:0000313" key="3">
    <source>
        <dbReference type="EMBL" id="MFC3324707.1"/>
    </source>
</evidence>
<comment type="caution">
    <text evidence="3">The sequence shown here is derived from an EMBL/GenBank/DDBJ whole genome shotgun (WGS) entry which is preliminary data.</text>
</comment>
<keyword evidence="4" id="KW-1185">Reference proteome</keyword>
<feature type="domain" description="FAD dependent oxidoreductase" evidence="2">
    <location>
        <begin position="12"/>
        <end position="354"/>
    </location>
</feature>
<dbReference type="Gene3D" id="3.30.9.10">
    <property type="entry name" value="D-Amino Acid Oxidase, subunit A, domain 2"/>
    <property type="match status" value="1"/>
</dbReference>
<keyword evidence="1 3" id="KW-0560">Oxidoreductase</keyword>
<gene>
    <name evidence="3" type="ORF">ACFOJ9_23490</name>
</gene>
<dbReference type="EMBL" id="JBHRVD010000001">
    <property type="protein sequence ID" value="MFC3324707.1"/>
    <property type="molecule type" value="Genomic_DNA"/>
</dbReference>
<dbReference type="SUPFAM" id="SSF51905">
    <property type="entry name" value="FAD/NAD(P)-binding domain"/>
    <property type="match status" value="1"/>
</dbReference>
<dbReference type="Proteomes" id="UP001595648">
    <property type="component" value="Unassembled WGS sequence"/>
</dbReference>
<evidence type="ECO:0000256" key="1">
    <source>
        <dbReference type="ARBA" id="ARBA00023002"/>
    </source>
</evidence>
<name>A0ABV7MUF0_9HYPH</name>
<accession>A0ABV7MUF0</accession>
<dbReference type="RefSeq" id="WP_378981777.1">
    <property type="nucleotide sequence ID" value="NZ_JBHRVD010000001.1"/>
</dbReference>
<dbReference type="InterPro" id="IPR006076">
    <property type="entry name" value="FAD-dep_OxRdtase"/>
</dbReference>
<dbReference type="InterPro" id="IPR036188">
    <property type="entry name" value="FAD/NAD-bd_sf"/>
</dbReference>
<dbReference type="PANTHER" id="PTHR13847:SF287">
    <property type="entry name" value="FAD-DEPENDENT OXIDOREDUCTASE DOMAIN-CONTAINING PROTEIN 1"/>
    <property type="match status" value="1"/>
</dbReference>
<dbReference type="GO" id="GO:0016491">
    <property type="term" value="F:oxidoreductase activity"/>
    <property type="evidence" value="ECO:0007669"/>
    <property type="project" value="UniProtKB-KW"/>
</dbReference>